<dbReference type="AlphaFoldDB" id="A0A1G6LBN3"/>
<gene>
    <name evidence="1" type="ORF">SAMN05421872_102190</name>
</gene>
<sequence length="196" mass="21059">MSDWGSVYRGNAEAVAALGRGLTPSQLATAVPASPAWTAQEVFAHLAGGPADLVTGRMDGAPGPEWTARHVNERMHLPVADLVEELLSHQGAVIASTVDNPRPAIVWDIAVHHADLHEAFGLGIPPERLWRPVLDAVAPMMLGDVPAEGVAPYELFRGLFSRRSRAQMAAWGLPLDQDQLDVICVFGPREDDQPTP</sequence>
<protein>
    <recommendedName>
        <fullName evidence="3">TIGR03083 family protein</fullName>
    </recommendedName>
</protein>
<name>A0A1G6LBN3_9ACTN</name>
<evidence type="ECO:0000313" key="2">
    <source>
        <dbReference type="Proteomes" id="UP000199034"/>
    </source>
</evidence>
<reference evidence="1 2" key="1">
    <citation type="submission" date="2016-10" db="EMBL/GenBank/DDBJ databases">
        <authorList>
            <person name="de Groot N.N."/>
        </authorList>
    </citation>
    <scope>NUCLEOTIDE SEQUENCE [LARGE SCALE GENOMIC DNA]</scope>
    <source>
        <strain evidence="1 2">CGMCC 4.6858</strain>
    </source>
</reference>
<dbReference type="EMBL" id="FMZM01000002">
    <property type="protein sequence ID" value="SDC40639.1"/>
    <property type="molecule type" value="Genomic_DNA"/>
</dbReference>
<organism evidence="1 2">
    <name type="scientific">Nocardioides lianchengensis</name>
    <dbReference type="NCBI Taxonomy" id="1045774"/>
    <lineage>
        <taxon>Bacteria</taxon>
        <taxon>Bacillati</taxon>
        <taxon>Actinomycetota</taxon>
        <taxon>Actinomycetes</taxon>
        <taxon>Propionibacteriales</taxon>
        <taxon>Nocardioidaceae</taxon>
        <taxon>Nocardioides</taxon>
    </lineage>
</organism>
<keyword evidence="2" id="KW-1185">Reference proteome</keyword>
<proteinExistence type="predicted"/>
<dbReference type="SUPFAM" id="SSF109854">
    <property type="entry name" value="DinB/YfiT-like putative metalloenzymes"/>
    <property type="match status" value="1"/>
</dbReference>
<dbReference type="STRING" id="1045774.SAMN05421872_102190"/>
<dbReference type="RefSeq" id="WP_090851332.1">
    <property type="nucleotide sequence ID" value="NZ_FMZM01000002.1"/>
</dbReference>
<dbReference type="InterPro" id="IPR034660">
    <property type="entry name" value="DinB/YfiT-like"/>
</dbReference>
<evidence type="ECO:0000313" key="1">
    <source>
        <dbReference type="EMBL" id="SDC40639.1"/>
    </source>
</evidence>
<accession>A0A1G6LBN3</accession>
<dbReference type="Proteomes" id="UP000199034">
    <property type="component" value="Unassembled WGS sequence"/>
</dbReference>
<dbReference type="OrthoDB" id="154293at2"/>
<evidence type="ECO:0008006" key="3">
    <source>
        <dbReference type="Google" id="ProtNLM"/>
    </source>
</evidence>